<reference evidence="4" key="1">
    <citation type="journal article" date="2015" name="Nat. Plants">
        <title>Genome expansion of Arabis alpina linked with retrotransposition and reduced symmetric DNA methylation.</title>
        <authorList>
            <person name="Willing E.M."/>
            <person name="Rawat V."/>
            <person name="Mandakova T."/>
            <person name="Maumus F."/>
            <person name="James G.V."/>
            <person name="Nordstroem K.J."/>
            <person name="Becker C."/>
            <person name="Warthmann N."/>
            <person name="Chica C."/>
            <person name="Szarzynska B."/>
            <person name="Zytnicki M."/>
            <person name="Albani M.C."/>
            <person name="Kiefer C."/>
            <person name="Bergonzi S."/>
            <person name="Castaings L."/>
            <person name="Mateos J.L."/>
            <person name="Berns M.C."/>
            <person name="Bujdoso N."/>
            <person name="Piofczyk T."/>
            <person name="de Lorenzo L."/>
            <person name="Barrero-Sicilia C."/>
            <person name="Mateos I."/>
            <person name="Piednoel M."/>
            <person name="Hagmann J."/>
            <person name="Chen-Min-Tao R."/>
            <person name="Iglesias-Fernandez R."/>
            <person name="Schuster S.C."/>
            <person name="Alonso-Blanco C."/>
            <person name="Roudier F."/>
            <person name="Carbonero P."/>
            <person name="Paz-Ares J."/>
            <person name="Davis S.J."/>
            <person name="Pecinka A."/>
            <person name="Quesneville H."/>
            <person name="Colot V."/>
            <person name="Lysak M.A."/>
            <person name="Weigel D."/>
            <person name="Coupland G."/>
            <person name="Schneeberger K."/>
        </authorList>
    </citation>
    <scope>NUCLEOTIDE SEQUENCE [LARGE SCALE GENOMIC DNA]</scope>
    <source>
        <strain evidence="4">cv. Pajares</strain>
    </source>
</reference>
<protein>
    <recommendedName>
        <fullName evidence="2">F-box domain-containing protein</fullName>
    </recommendedName>
</protein>
<dbReference type="OMA" id="RWSIDEC"/>
<proteinExistence type="predicted"/>
<dbReference type="PANTHER" id="PTHR24414:SF184">
    <property type="entry name" value="GALACTOSE OXIDASE_KELCH REPEAT SUPERFAMILY PROTEIN"/>
    <property type="match status" value="1"/>
</dbReference>
<dbReference type="EMBL" id="CM002875">
    <property type="protein sequence ID" value="KFK30526.1"/>
    <property type="molecule type" value="Genomic_DNA"/>
</dbReference>
<name>A0A087GKX4_ARAAL</name>
<dbReference type="InterPro" id="IPR057499">
    <property type="entry name" value="Kelch_FKB95"/>
</dbReference>
<dbReference type="Pfam" id="PF25210">
    <property type="entry name" value="Kelch_FKB95"/>
    <property type="match status" value="1"/>
</dbReference>
<feature type="region of interest" description="Disordered" evidence="1">
    <location>
        <begin position="1"/>
        <end position="31"/>
    </location>
</feature>
<keyword evidence="4" id="KW-1185">Reference proteome</keyword>
<feature type="compositionally biased region" description="Basic residues" evidence="1">
    <location>
        <begin position="1"/>
        <end position="20"/>
    </location>
</feature>
<feature type="domain" description="F-box" evidence="2">
    <location>
        <begin position="33"/>
        <end position="73"/>
    </location>
</feature>
<dbReference type="Gene3D" id="2.120.10.80">
    <property type="entry name" value="Kelch-type beta propeller"/>
    <property type="match status" value="1"/>
</dbReference>
<accession>A0A087GKX4</accession>
<sequence>MYSSAKKRKTTKKPSLKKKKTDLSPESTPNPSLPDDLLLSCFARVSRLYYPTLTLVSKSFRSLIASPELYQIPSSLGNTETCLYVCLEFDADINPRWFTLCQKPNPNITNDISTRKKKAKPCGYVLAAISARHSPRARCSGLVSIGSNIYNIGIGGPMDNEPSPSVSILDCRSHTWLEGPSMLVERNHPAANVVDGKIYVAGGNKDCDNSNWMEVFDPKMQAWELVSCPGAKIIGDYVYKSAAIDDKVYFFGSSKGLAYKTKEGRSVRVGWEMDDDWISFSYNVIGNVLYCYYDRMFKWYDSKVRVWRNLMGVKGLPRLPKYIARLADYGGKMAVMWDRKVPSSEDKNKTIWCAVIALERHNNDEEIWGTVEWYDAVLAVPESCRIQYALSATV</sequence>
<dbReference type="Gramene" id="KFK30526">
    <property type="protein sequence ID" value="KFK30526"/>
    <property type="gene ID" value="AALP_AA7G274000"/>
</dbReference>
<organism evidence="3 4">
    <name type="scientific">Arabis alpina</name>
    <name type="common">Alpine rock-cress</name>
    <dbReference type="NCBI Taxonomy" id="50452"/>
    <lineage>
        <taxon>Eukaryota</taxon>
        <taxon>Viridiplantae</taxon>
        <taxon>Streptophyta</taxon>
        <taxon>Embryophyta</taxon>
        <taxon>Tracheophyta</taxon>
        <taxon>Spermatophyta</taxon>
        <taxon>Magnoliopsida</taxon>
        <taxon>eudicotyledons</taxon>
        <taxon>Gunneridae</taxon>
        <taxon>Pentapetalae</taxon>
        <taxon>rosids</taxon>
        <taxon>malvids</taxon>
        <taxon>Brassicales</taxon>
        <taxon>Brassicaceae</taxon>
        <taxon>Arabideae</taxon>
        <taxon>Arabis</taxon>
    </lineage>
</organism>
<dbReference type="AlphaFoldDB" id="A0A087GKX4"/>
<dbReference type="InterPro" id="IPR050354">
    <property type="entry name" value="F-box/kelch-repeat_ARATH"/>
</dbReference>
<dbReference type="Pfam" id="PF00646">
    <property type="entry name" value="F-box"/>
    <property type="match status" value="1"/>
</dbReference>
<dbReference type="Proteomes" id="UP000029120">
    <property type="component" value="Chromosome 7"/>
</dbReference>
<dbReference type="OrthoDB" id="45365at2759"/>
<dbReference type="eggNOG" id="KOG1072">
    <property type="taxonomic scope" value="Eukaryota"/>
</dbReference>
<dbReference type="CDD" id="cd22152">
    <property type="entry name" value="F-box_AtAFR-like"/>
    <property type="match status" value="1"/>
</dbReference>
<evidence type="ECO:0000313" key="4">
    <source>
        <dbReference type="Proteomes" id="UP000029120"/>
    </source>
</evidence>
<evidence type="ECO:0000259" key="2">
    <source>
        <dbReference type="SMART" id="SM00256"/>
    </source>
</evidence>
<evidence type="ECO:0000256" key="1">
    <source>
        <dbReference type="SAM" id="MobiDB-lite"/>
    </source>
</evidence>
<dbReference type="InterPro" id="IPR015915">
    <property type="entry name" value="Kelch-typ_b-propeller"/>
</dbReference>
<gene>
    <name evidence="3" type="ordered locus">AALP_Aa7g274000</name>
</gene>
<dbReference type="SUPFAM" id="SSF117281">
    <property type="entry name" value="Kelch motif"/>
    <property type="match status" value="1"/>
</dbReference>
<dbReference type="InterPro" id="IPR001810">
    <property type="entry name" value="F-box_dom"/>
</dbReference>
<dbReference type="SMART" id="SM00256">
    <property type="entry name" value="FBOX"/>
    <property type="match status" value="1"/>
</dbReference>
<dbReference type="PANTHER" id="PTHR24414">
    <property type="entry name" value="F-BOX/KELCH-REPEAT PROTEIN SKIP4"/>
    <property type="match status" value="1"/>
</dbReference>
<evidence type="ECO:0000313" key="3">
    <source>
        <dbReference type="EMBL" id="KFK30526.1"/>
    </source>
</evidence>